<evidence type="ECO:0000313" key="14">
    <source>
        <dbReference type="Proteomes" id="UP000594260"/>
    </source>
</evidence>
<dbReference type="CDD" id="cd01367">
    <property type="entry name" value="KISc_KIF2_like"/>
    <property type="match status" value="1"/>
</dbReference>
<comment type="similarity">
    <text evidence="9">Belongs to the TRAFAC class myosin-kinesin ATPase superfamily. Kinesin family. KIN-13 subfamily.</text>
</comment>
<dbReference type="GO" id="GO:0005524">
    <property type="term" value="F:ATP binding"/>
    <property type="evidence" value="ECO:0007669"/>
    <property type="project" value="UniProtKB-UniRule"/>
</dbReference>
<dbReference type="KEGG" id="vde:111248976"/>
<dbReference type="InterPro" id="IPR001752">
    <property type="entry name" value="Kinesin_motor_dom"/>
</dbReference>
<protein>
    <recommendedName>
        <fullName evidence="11">Kinesin-like protein</fullName>
    </recommendedName>
</protein>
<evidence type="ECO:0000256" key="11">
    <source>
        <dbReference type="RuleBase" id="RU000394"/>
    </source>
</evidence>
<dbReference type="PANTHER" id="PTHR47971">
    <property type="entry name" value="KINESIN-RELATED PROTEIN 6"/>
    <property type="match status" value="1"/>
</dbReference>
<keyword evidence="2" id="KW-0963">Cytoplasm</keyword>
<accession>A0A7M7M8N2</accession>
<evidence type="ECO:0000256" key="1">
    <source>
        <dbReference type="ARBA" id="ARBA00004647"/>
    </source>
</evidence>
<dbReference type="GO" id="GO:0007059">
    <property type="term" value="P:chromosome segregation"/>
    <property type="evidence" value="ECO:0007669"/>
    <property type="project" value="UniProtKB-KW"/>
</dbReference>
<dbReference type="SMART" id="SM00129">
    <property type="entry name" value="KISc"/>
    <property type="match status" value="1"/>
</dbReference>
<dbReference type="InterPro" id="IPR036961">
    <property type="entry name" value="Kinesin_motor_dom_sf"/>
</dbReference>
<keyword evidence="6 10" id="KW-0067">ATP-binding</keyword>
<evidence type="ECO:0000256" key="9">
    <source>
        <dbReference type="ARBA" id="ARBA00061030"/>
    </source>
</evidence>
<dbReference type="InterPro" id="IPR027417">
    <property type="entry name" value="P-loop_NTPase"/>
</dbReference>
<dbReference type="PROSITE" id="PS50067">
    <property type="entry name" value="KINESIN_MOTOR_2"/>
    <property type="match status" value="1"/>
</dbReference>
<proteinExistence type="inferred from homology"/>
<dbReference type="EnsemblMetazoa" id="XM_022802188">
    <property type="protein sequence ID" value="XP_022657923"/>
    <property type="gene ID" value="LOC111248976"/>
</dbReference>
<evidence type="ECO:0000256" key="6">
    <source>
        <dbReference type="ARBA" id="ARBA00022840"/>
    </source>
</evidence>
<sequence length="719" mass="81206">MIHGMFSYFVEYSPETDVAEIDATKSTNQFYMHSKNETDNQRENFGDESFRTPYESNGLNFQYKKLRRAIRPSANALDYSSLLDNVPTIAEPVGSRQTMQPGAEGGILLPSLELNNNVVQRNFPQIQATPRGIRQRQKYSNVRPGGAGCDEEADGLKQLQTDQNESVKPLLVEPFEAEVIKRDELEKVSSTLRKIESIHKRRAERRHRQKEEMEVLQAQKSKEEFGANQQLYDMIHWSVVLLHEVYSQRRRKRHRKSRVQLSRANAIDLFYTAGNLLLKAYKATLPPHLSGGNYDASEVAICVVVRKRPLSNQEIAMRVVDVVTVQVDTVIVHEPKVKVDLSRSIDNIKFRFHFAFNEDCDNFTVYRCTTLPLIRSVFDGSMATCFAYGQTGSGKTYTMSGQGQLKGLYTLAASDVFRMLQTYGSASFEIRVSFFEIYGSKVLDLLNDKSPLKIMEDNRQRVVVVGLTEVEVSDESVMLDLINKGNVARTSANTKGNENSSRSHAVFQILLFRESSLHGKLSLVDLAGNERGSDTIISNRQTQLEGAEINKSLLALKECIRAFGKPGAHLPFRASKLTQILKDSFTGKRSRTCMIAMISPGQNFCENTLNTLRYANRVKELKHSTDGSAHTDGHIVNDKLIQNPPYTQVRSLSLLPNGSLLLAAFYKRYAPVVEALQKIERLKAVDNTSADEARRAIRRLLKLNQMALNHTLDDLQKLR</sequence>
<evidence type="ECO:0000256" key="2">
    <source>
        <dbReference type="ARBA" id="ARBA00022490"/>
    </source>
</evidence>
<evidence type="ECO:0000313" key="13">
    <source>
        <dbReference type="EnsemblMetazoa" id="XP_022657923"/>
    </source>
</evidence>
<dbReference type="PRINTS" id="PR00380">
    <property type="entry name" value="KINESINHEAVY"/>
</dbReference>
<dbReference type="FunFam" id="3.40.850.10:FF:000012">
    <property type="entry name" value="Kinesin-like protein"/>
    <property type="match status" value="1"/>
</dbReference>
<keyword evidence="14" id="KW-1185">Reference proteome</keyword>
<dbReference type="Proteomes" id="UP000594260">
    <property type="component" value="Unplaced"/>
</dbReference>
<evidence type="ECO:0000256" key="10">
    <source>
        <dbReference type="PROSITE-ProRule" id="PRU00283"/>
    </source>
</evidence>
<keyword evidence="5" id="KW-0159">Chromosome partition</keyword>
<dbReference type="GO" id="GO:0005828">
    <property type="term" value="C:kinetochore microtubule"/>
    <property type="evidence" value="ECO:0007669"/>
    <property type="project" value="UniProtKB-ARBA"/>
</dbReference>
<keyword evidence="8" id="KW-0206">Cytoskeleton</keyword>
<dbReference type="GO" id="GO:0007019">
    <property type="term" value="P:microtubule depolymerization"/>
    <property type="evidence" value="ECO:0007669"/>
    <property type="project" value="TreeGrafter"/>
</dbReference>
<evidence type="ECO:0000256" key="4">
    <source>
        <dbReference type="ARBA" id="ARBA00022741"/>
    </source>
</evidence>
<dbReference type="GO" id="GO:0007018">
    <property type="term" value="P:microtubule-based movement"/>
    <property type="evidence" value="ECO:0007669"/>
    <property type="project" value="InterPro"/>
</dbReference>
<dbReference type="InterPro" id="IPR019821">
    <property type="entry name" value="Kinesin_motor_CS"/>
</dbReference>
<dbReference type="Pfam" id="PF00225">
    <property type="entry name" value="Kinesin"/>
    <property type="match status" value="1"/>
</dbReference>
<keyword evidence="7 10" id="KW-0505">Motor protein</keyword>
<feature type="binding site" evidence="10">
    <location>
        <begin position="389"/>
        <end position="396"/>
    </location>
    <ligand>
        <name>ATP</name>
        <dbReference type="ChEBI" id="CHEBI:30616"/>
    </ligand>
</feature>
<dbReference type="SUPFAM" id="SSF52540">
    <property type="entry name" value="P-loop containing nucleoside triphosphate hydrolases"/>
    <property type="match status" value="1"/>
</dbReference>
<dbReference type="GO" id="GO:0008017">
    <property type="term" value="F:microtubule binding"/>
    <property type="evidence" value="ECO:0007669"/>
    <property type="project" value="InterPro"/>
</dbReference>
<dbReference type="GO" id="GO:0000922">
    <property type="term" value="C:spindle pole"/>
    <property type="evidence" value="ECO:0007669"/>
    <property type="project" value="UniProtKB-SubCell"/>
</dbReference>
<comment type="subcellular location">
    <subcellularLocation>
        <location evidence="1">Cytoplasm</location>
        <location evidence="1">Cytoskeleton</location>
        <location evidence="1">Spindle pole</location>
    </subcellularLocation>
</comment>
<keyword evidence="4 10" id="KW-0547">Nucleotide-binding</keyword>
<dbReference type="OrthoDB" id="3176171at2759"/>
<keyword evidence="3 11" id="KW-0493">Microtubule</keyword>
<dbReference type="AlphaFoldDB" id="A0A7M7M8N2"/>
<evidence type="ECO:0000256" key="3">
    <source>
        <dbReference type="ARBA" id="ARBA00022701"/>
    </source>
</evidence>
<dbReference type="InParanoid" id="A0A7M7M8N2"/>
<reference evidence="13" key="1">
    <citation type="submission" date="2021-01" db="UniProtKB">
        <authorList>
            <consortium name="EnsemblMetazoa"/>
        </authorList>
    </citation>
    <scope>IDENTIFICATION</scope>
</reference>
<dbReference type="GeneID" id="111248976"/>
<evidence type="ECO:0000259" key="12">
    <source>
        <dbReference type="PROSITE" id="PS50067"/>
    </source>
</evidence>
<dbReference type="Gene3D" id="3.40.850.10">
    <property type="entry name" value="Kinesin motor domain"/>
    <property type="match status" value="1"/>
</dbReference>
<name>A0A7M7M8N2_VARDE</name>
<dbReference type="GO" id="GO:0003777">
    <property type="term" value="F:microtubule motor activity"/>
    <property type="evidence" value="ECO:0007669"/>
    <property type="project" value="InterPro"/>
</dbReference>
<dbReference type="PANTHER" id="PTHR47971:SF8">
    <property type="entry name" value="KINESIN-LIKE PROTEIN"/>
    <property type="match status" value="1"/>
</dbReference>
<dbReference type="PROSITE" id="PS00411">
    <property type="entry name" value="KINESIN_MOTOR_1"/>
    <property type="match status" value="1"/>
</dbReference>
<feature type="domain" description="Kinesin motor" evidence="12">
    <location>
        <begin position="300"/>
        <end position="621"/>
    </location>
</feature>
<dbReference type="RefSeq" id="XP_022657923.1">
    <property type="nucleotide sequence ID" value="XM_022802188.1"/>
</dbReference>
<organism evidence="13 14">
    <name type="scientific">Varroa destructor</name>
    <name type="common">Honeybee mite</name>
    <dbReference type="NCBI Taxonomy" id="109461"/>
    <lineage>
        <taxon>Eukaryota</taxon>
        <taxon>Metazoa</taxon>
        <taxon>Ecdysozoa</taxon>
        <taxon>Arthropoda</taxon>
        <taxon>Chelicerata</taxon>
        <taxon>Arachnida</taxon>
        <taxon>Acari</taxon>
        <taxon>Parasitiformes</taxon>
        <taxon>Mesostigmata</taxon>
        <taxon>Gamasina</taxon>
        <taxon>Dermanyssoidea</taxon>
        <taxon>Varroidae</taxon>
        <taxon>Varroa</taxon>
    </lineage>
</organism>
<evidence type="ECO:0000256" key="5">
    <source>
        <dbReference type="ARBA" id="ARBA00022829"/>
    </source>
</evidence>
<evidence type="ECO:0000256" key="8">
    <source>
        <dbReference type="ARBA" id="ARBA00023212"/>
    </source>
</evidence>
<dbReference type="InterPro" id="IPR027640">
    <property type="entry name" value="Kinesin-like_fam"/>
</dbReference>
<evidence type="ECO:0000256" key="7">
    <source>
        <dbReference type="ARBA" id="ARBA00023175"/>
    </source>
</evidence>